<feature type="signal peptide" evidence="2">
    <location>
        <begin position="1"/>
        <end position="26"/>
    </location>
</feature>
<evidence type="ECO:0000256" key="1">
    <source>
        <dbReference type="SAM" id="MobiDB-lite"/>
    </source>
</evidence>
<dbReference type="STRING" id="469383.Cwoe_0963"/>
<feature type="chain" id="PRO_5003043344" evidence="2">
    <location>
        <begin position="27"/>
        <end position="663"/>
    </location>
</feature>
<dbReference type="Proteomes" id="UP000008229">
    <property type="component" value="Chromosome"/>
</dbReference>
<dbReference type="eggNOG" id="COG4412">
    <property type="taxonomic scope" value="Bacteria"/>
</dbReference>
<gene>
    <name evidence="3" type="ordered locus">Cwoe_0963</name>
</gene>
<keyword evidence="2" id="KW-0732">Signal</keyword>
<sequence precursor="true">MGNRGRWLALVATAAPLAVVPATTHAAPKKRVPAVAAIAGVTGPKAAVVPGAKVVLTARARNMATRTSRVSVAFHTSVDARRDGRDPVLGRARTARLKPGGRGTAKLTAALRPAIRPGTYTLFACVRAGGRTRCAKATRKLVVRTRRLWLPTPVPKVPTPPAPEPPRPRDDDALPPDRNPVLTLQVASDVEWSTGRRPDGNLAASGDTIRSVLRLGAGVPGQAGYDRASVPAGAATGDPTPVAGGALAPPAGGFDNGSIPLDLPFAFPFAGVRTTRVAVSTNGWIAAADPSPAFGPIGADASIDYRGIATAFGDNLAAIAPFRTDLTLVPPPGQVPGRIVLVRQAGGDSVAIRWEAYPVGGGARVTFAAVLFRDGRVRFDYPERPAFAADRLVGISPGVSGQPADLTVARAPAIPAESILFTPRPAPPSASAAAGTATLTLPRGSEFISGAGCSQTLRPTRTAEGLVSCSTPAVAVSGSAPVEISWRYPEWMWTNPVQAATWTAVTSTWTAATATRSAQTELAQGVYRDMAGATLTLAPALVLPLGRVGVEVDSDHVDLPDVLPLRRPRISGTLPAGLTPVGATAGISPTLTRSDLVALCDRLPPQGQGGQVSCMLPTALEIGTRFTLLFDGAAGTSYPGLTVSLAADNLPRTQPVSTTVTVP</sequence>
<dbReference type="KEGG" id="cwo:Cwoe_0963"/>
<dbReference type="AlphaFoldDB" id="D3FBM7"/>
<organism evidence="3 4">
    <name type="scientific">Conexibacter woesei (strain DSM 14684 / CCUG 47730 / CIP 108061 / JCM 11494 / NBRC 100937 / ID131577)</name>
    <dbReference type="NCBI Taxonomy" id="469383"/>
    <lineage>
        <taxon>Bacteria</taxon>
        <taxon>Bacillati</taxon>
        <taxon>Actinomycetota</taxon>
        <taxon>Thermoleophilia</taxon>
        <taxon>Solirubrobacterales</taxon>
        <taxon>Conexibacteraceae</taxon>
        <taxon>Conexibacter</taxon>
    </lineage>
</organism>
<feature type="compositionally biased region" description="Pro residues" evidence="1">
    <location>
        <begin position="152"/>
        <end position="165"/>
    </location>
</feature>
<reference evidence="3 4" key="1">
    <citation type="journal article" date="2010" name="Stand. Genomic Sci.">
        <title>Complete genome sequence of Conexibacter woesei type strain (ID131577).</title>
        <authorList>
            <person name="Pukall R."/>
            <person name="Lapidus A."/>
            <person name="Glavina Del Rio T."/>
            <person name="Copeland A."/>
            <person name="Tice H."/>
            <person name="Cheng J.-F."/>
            <person name="Lucas S."/>
            <person name="Chen F."/>
            <person name="Nolan M."/>
            <person name="Bruce D."/>
            <person name="Goodwin L."/>
            <person name="Pitluck S."/>
            <person name="Mavromatis K."/>
            <person name="Ivanova N."/>
            <person name="Ovchinnikova G."/>
            <person name="Pati A."/>
            <person name="Chen A."/>
            <person name="Palaniappan K."/>
            <person name="Land M."/>
            <person name="Hauser L."/>
            <person name="Chang Y.-J."/>
            <person name="Jeffries C.D."/>
            <person name="Chain P."/>
            <person name="Meincke L."/>
            <person name="Sims D."/>
            <person name="Brettin T."/>
            <person name="Detter J.C."/>
            <person name="Rohde M."/>
            <person name="Goeker M."/>
            <person name="Bristow J."/>
            <person name="Eisen J.A."/>
            <person name="Markowitz V."/>
            <person name="Kyrpides N.C."/>
            <person name="Klenk H.-P."/>
            <person name="Hugenholtz P."/>
        </authorList>
    </citation>
    <scope>NUCLEOTIDE SEQUENCE [LARGE SCALE GENOMIC DNA]</scope>
    <source>
        <strain evidence="4">DSM 14684 / CIP 108061 / JCM 11494 / NBRC 100937 / ID131577</strain>
    </source>
</reference>
<protein>
    <submittedName>
        <fullName evidence="3">Uncharacterized protein</fullName>
    </submittedName>
</protein>
<evidence type="ECO:0000256" key="2">
    <source>
        <dbReference type="SAM" id="SignalP"/>
    </source>
</evidence>
<evidence type="ECO:0000313" key="4">
    <source>
        <dbReference type="Proteomes" id="UP000008229"/>
    </source>
</evidence>
<name>D3FBM7_CONWI</name>
<dbReference type="RefSeq" id="WP_012932449.1">
    <property type="nucleotide sequence ID" value="NC_013739.1"/>
</dbReference>
<feature type="region of interest" description="Disordered" evidence="1">
    <location>
        <begin position="151"/>
        <end position="179"/>
    </location>
</feature>
<dbReference type="HOGENOM" id="CLU_413724_0_0_11"/>
<evidence type="ECO:0000313" key="3">
    <source>
        <dbReference type="EMBL" id="ADB49396.1"/>
    </source>
</evidence>
<keyword evidence="4" id="KW-1185">Reference proteome</keyword>
<reference evidence="4" key="2">
    <citation type="submission" date="2010-01" db="EMBL/GenBank/DDBJ databases">
        <title>The complete genome of Conexibacter woesei DSM 14684.</title>
        <authorList>
            <consortium name="US DOE Joint Genome Institute (JGI-PGF)"/>
            <person name="Lucas S."/>
            <person name="Copeland A."/>
            <person name="Lapidus A."/>
            <person name="Glavina del Rio T."/>
            <person name="Dalin E."/>
            <person name="Tice H."/>
            <person name="Bruce D."/>
            <person name="Goodwin L."/>
            <person name="Pitluck S."/>
            <person name="Kyrpides N."/>
            <person name="Mavromatis K."/>
            <person name="Ivanova N."/>
            <person name="Mikhailova N."/>
            <person name="Chertkov O."/>
            <person name="Brettin T."/>
            <person name="Detter J.C."/>
            <person name="Han C."/>
            <person name="Larimer F."/>
            <person name="Land M."/>
            <person name="Hauser L."/>
            <person name="Markowitz V."/>
            <person name="Cheng J.-F."/>
            <person name="Hugenholtz P."/>
            <person name="Woyke T."/>
            <person name="Wu D."/>
            <person name="Pukall R."/>
            <person name="Steenblock K."/>
            <person name="Schneider S."/>
            <person name="Klenk H.-P."/>
            <person name="Eisen J.A."/>
        </authorList>
    </citation>
    <scope>NUCLEOTIDE SEQUENCE [LARGE SCALE GENOMIC DNA]</scope>
    <source>
        <strain evidence="4">DSM 14684 / CIP 108061 / JCM 11494 / NBRC 100937 / ID131577</strain>
    </source>
</reference>
<dbReference type="OrthoDB" id="3305251at2"/>
<accession>D3FBM7</accession>
<dbReference type="EMBL" id="CP001854">
    <property type="protein sequence ID" value="ADB49396.1"/>
    <property type="molecule type" value="Genomic_DNA"/>
</dbReference>
<proteinExistence type="predicted"/>